<comment type="catalytic activity">
    <reaction evidence="13">
        <text>tRNA(Ser) + L-serine + ATP = L-seryl-tRNA(Ser) + AMP + diphosphate + H(+)</text>
        <dbReference type="Rhea" id="RHEA:12292"/>
        <dbReference type="Rhea" id="RHEA-COMP:9669"/>
        <dbReference type="Rhea" id="RHEA-COMP:9703"/>
        <dbReference type="ChEBI" id="CHEBI:15378"/>
        <dbReference type="ChEBI" id="CHEBI:30616"/>
        <dbReference type="ChEBI" id="CHEBI:33019"/>
        <dbReference type="ChEBI" id="CHEBI:33384"/>
        <dbReference type="ChEBI" id="CHEBI:78442"/>
        <dbReference type="ChEBI" id="CHEBI:78533"/>
        <dbReference type="ChEBI" id="CHEBI:456215"/>
        <dbReference type="EC" id="6.1.1.11"/>
    </reaction>
</comment>
<sequence>MLQLQFIRDNKEEVITRLKVRNIDATSVVEEVIALDEKRRTLQSNLDNTLAQSKKLSNEIGDLFKTKQVDKANELKAQSLVLKEESKSLGENLNITAEKLQSLLYTIPNLPHPSVPAGNSDQDNEEIFKEGEVPTLIKGALPHWELAKKYDIIDLDLGAKITGAGFPVYKGKGARLQRALIAYFLDQNTQAGYTEYQVPHLVNETSGYGTGQLPDKEGQMYHIGEDNLYLIPTAEVPITNFFRDQLLAEKDFPICCTAYTPCFRREAGSYGAHVRGLNRLHQFDKVELVRVEHPDNSYKALDGMVAHVQELLRELKLPYRILRLCGGDLGFTAALTFDFEVYSTAQERWLEVSSVSNFESFQANRLKLRYKNESGKNVLAHTLNGSSLALPRILAGILENYQTEDGIQIPEVLVPYTGFDKID</sequence>
<evidence type="ECO:0000256" key="2">
    <source>
        <dbReference type="ARBA" id="ARBA00005045"/>
    </source>
</evidence>
<feature type="binding site" evidence="16">
    <location>
        <begin position="264"/>
        <end position="266"/>
    </location>
    <ligand>
        <name>ATP</name>
        <dbReference type="ChEBI" id="CHEBI:30616"/>
    </ligand>
</feature>
<comment type="caution">
    <text evidence="18">The sequence shown here is derived from an EMBL/GenBank/DDBJ whole genome shotgun (WGS) entry which is preliminary data.</text>
</comment>
<evidence type="ECO:0000256" key="7">
    <source>
        <dbReference type="ARBA" id="ARBA00022741"/>
    </source>
</evidence>
<dbReference type="InterPro" id="IPR045864">
    <property type="entry name" value="aa-tRNA-synth_II/BPL/LPL"/>
</dbReference>
<feature type="binding site" evidence="15">
    <location>
        <position position="384"/>
    </location>
    <ligand>
        <name>L-serine</name>
        <dbReference type="ChEBI" id="CHEBI:33384"/>
    </ligand>
</feature>
<dbReference type="PIRSF" id="PIRSF001529">
    <property type="entry name" value="Ser-tRNA-synth_IIa"/>
    <property type="match status" value="1"/>
</dbReference>
<comment type="catalytic activity">
    <reaction evidence="12">
        <text>tRNA(Sec) + L-serine + ATP = L-seryl-tRNA(Sec) + AMP + diphosphate + H(+)</text>
        <dbReference type="Rhea" id="RHEA:42580"/>
        <dbReference type="Rhea" id="RHEA-COMP:9742"/>
        <dbReference type="Rhea" id="RHEA-COMP:10128"/>
        <dbReference type="ChEBI" id="CHEBI:15378"/>
        <dbReference type="ChEBI" id="CHEBI:30616"/>
        <dbReference type="ChEBI" id="CHEBI:33019"/>
        <dbReference type="ChEBI" id="CHEBI:33384"/>
        <dbReference type="ChEBI" id="CHEBI:78442"/>
        <dbReference type="ChEBI" id="CHEBI:78533"/>
        <dbReference type="ChEBI" id="CHEBI:456215"/>
        <dbReference type="EC" id="6.1.1.11"/>
    </reaction>
</comment>
<keyword evidence="19" id="KW-1185">Reference proteome</keyword>
<dbReference type="GO" id="GO:0006434">
    <property type="term" value="P:seryl-tRNA aminoacylation"/>
    <property type="evidence" value="ECO:0007669"/>
    <property type="project" value="UniProtKB-UniRule"/>
</dbReference>
<keyword evidence="5" id="KW-0963">Cytoplasm</keyword>
<evidence type="ECO:0000256" key="1">
    <source>
        <dbReference type="ARBA" id="ARBA00004496"/>
    </source>
</evidence>
<dbReference type="PANTHER" id="PTHR43697:SF1">
    <property type="entry name" value="SERINE--TRNA LIGASE"/>
    <property type="match status" value="1"/>
</dbReference>
<dbReference type="EMBL" id="AMSG01000010">
    <property type="protein sequence ID" value="EKF55093.1"/>
    <property type="molecule type" value="Genomic_DNA"/>
</dbReference>
<evidence type="ECO:0000259" key="17">
    <source>
        <dbReference type="PROSITE" id="PS50862"/>
    </source>
</evidence>
<evidence type="ECO:0000313" key="19">
    <source>
        <dbReference type="Proteomes" id="UP000007364"/>
    </source>
</evidence>
<dbReference type="eggNOG" id="COG0172">
    <property type="taxonomic scope" value="Bacteria"/>
</dbReference>
<dbReference type="PANTHER" id="PTHR43697">
    <property type="entry name" value="SERYL-TRNA SYNTHETASE"/>
    <property type="match status" value="1"/>
</dbReference>
<comment type="subcellular location">
    <subcellularLocation>
        <location evidence="1">Cytoplasm</location>
    </subcellularLocation>
</comment>
<dbReference type="InterPro" id="IPR010978">
    <property type="entry name" value="tRNA-bd_arm"/>
</dbReference>
<protein>
    <recommendedName>
        <fullName evidence="11 14">Serine--tRNA ligase</fullName>
        <ecNumber evidence="4 14">6.1.1.11</ecNumber>
    </recommendedName>
</protein>
<feature type="binding site" evidence="15">
    <location>
        <position position="264"/>
    </location>
    <ligand>
        <name>L-serine</name>
        <dbReference type="ChEBI" id="CHEBI:33384"/>
    </ligand>
</feature>
<evidence type="ECO:0000256" key="10">
    <source>
        <dbReference type="ARBA" id="ARBA00023146"/>
    </source>
</evidence>
<dbReference type="Proteomes" id="UP000007364">
    <property type="component" value="Unassembled WGS sequence"/>
</dbReference>
<evidence type="ECO:0000256" key="3">
    <source>
        <dbReference type="ARBA" id="ARBA00010728"/>
    </source>
</evidence>
<evidence type="ECO:0000313" key="18">
    <source>
        <dbReference type="EMBL" id="EKF55093.1"/>
    </source>
</evidence>
<dbReference type="AlphaFoldDB" id="K2P218"/>
<reference evidence="18 19" key="1">
    <citation type="journal article" date="2012" name="J. Bacteriol.">
        <title>Genome Sequence of Galbibacter marinum Type Strain ck-I2-15.</title>
        <authorList>
            <person name="Lai Q."/>
            <person name="Li C."/>
            <person name="Shao Z."/>
        </authorList>
    </citation>
    <scope>NUCLEOTIDE SEQUENCE [LARGE SCALE GENOMIC DNA]</scope>
    <source>
        <strain evidence="19">ck-I2-15</strain>
    </source>
</reference>
<dbReference type="Pfam" id="PF02403">
    <property type="entry name" value="Seryl_tRNA_N"/>
    <property type="match status" value="1"/>
</dbReference>
<keyword evidence="8 16" id="KW-0067">ATP-binding</keyword>
<dbReference type="SUPFAM" id="SSF55681">
    <property type="entry name" value="Class II aaRS and biotin synthetases"/>
    <property type="match status" value="1"/>
</dbReference>
<dbReference type="GO" id="GO:0005737">
    <property type="term" value="C:cytoplasm"/>
    <property type="evidence" value="ECO:0007669"/>
    <property type="project" value="UniProtKB-SubCell"/>
</dbReference>
<dbReference type="InterPro" id="IPR015866">
    <property type="entry name" value="Ser-tRNA-synth_1_N"/>
</dbReference>
<feature type="binding site" evidence="15">
    <location>
        <position position="287"/>
    </location>
    <ligand>
        <name>L-serine</name>
        <dbReference type="ChEBI" id="CHEBI:33384"/>
    </ligand>
</feature>
<dbReference type="InterPro" id="IPR002314">
    <property type="entry name" value="aa-tRNA-synt_IIb"/>
</dbReference>
<evidence type="ECO:0000256" key="4">
    <source>
        <dbReference type="ARBA" id="ARBA00012840"/>
    </source>
</evidence>
<evidence type="ECO:0000256" key="5">
    <source>
        <dbReference type="ARBA" id="ARBA00022490"/>
    </source>
</evidence>
<evidence type="ECO:0000256" key="14">
    <source>
        <dbReference type="NCBIfam" id="TIGR00414"/>
    </source>
</evidence>
<feature type="binding site" evidence="16">
    <location>
        <begin position="351"/>
        <end position="354"/>
    </location>
    <ligand>
        <name>ATP</name>
        <dbReference type="ChEBI" id="CHEBI:30616"/>
    </ligand>
</feature>
<dbReference type="InterPro" id="IPR033729">
    <property type="entry name" value="SerRS_core"/>
</dbReference>
<evidence type="ECO:0000256" key="12">
    <source>
        <dbReference type="ARBA" id="ARBA00047929"/>
    </source>
</evidence>
<keyword evidence="9" id="KW-0648">Protein biosynthesis</keyword>
<dbReference type="RefSeq" id="WP_008991586.1">
    <property type="nucleotide sequence ID" value="NZ_AMSG01000010.1"/>
</dbReference>
<dbReference type="OrthoDB" id="9804647at2"/>
<comment type="similarity">
    <text evidence="3">Belongs to the class-II aminoacyl-tRNA synthetase family. Type-1 seryl-tRNA synthetase subfamily.</text>
</comment>
<evidence type="ECO:0000256" key="11">
    <source>
        <dbReference type="ARBA" id="ARBA00039158"/>
    </source>
</evidence>
<feature type="domain" description="Aminoacyl-transfer RNA synthetases class-II family profile" evidence="17">
    <location>
        <begin position="142"/>
        <end position="415"/>
    </location>
</feature>
<evidence type="ECO:0000256" key="9">
    <source>
        <dbReference type="ARBA" id="ARBA00022917"/>
    </source>
</evidence>
<dbReference type="InterPro" id="IPR002317">
    <property type="entry name" value="Ser-tRNA-ligase_type_1"/>
</dbReference>
<dbReference type="Gene3D" id="1.10.287.40">
    <property type="entry name" value="Serine-tRNA synthetase, tRNA binding domain"/>
    <property type="match status" value="1"/>
</dbReference>
<keyword evidence="7" id="KW-0547">Nucleotide-binding</keyword>
<dbReference type="SUPFAM" id="SSF46589">
    <property type="entry name" value="tRNA-binding arm"/>
    <property type="match status" value="1"/>
</dbReference>
<comment type="pathway">
    <text evidence="2">Aminoacyl-tRNA biosynthesis; selenocysteinyl-tRNA(Sec) biosynthesis; L-seryl-tRNA(Sec) from L-serine and tRNA(Sec): step 1/1.</text>
</comment>
<keyword evidence="10" id="KW-0030">Aminoacyl-tRNA synthetase</keyword>
<feature type="binding site" evidence="15">
    <location>
        <position position="233"/>
    </location>
    <ligand>
        <name>L-serine</name>
        <dbReference type="ChEBI" id="CHEBI:33384"/>
    </ligand>
</feature>
<dbReference type="NCBIfam" id="TIGR00414">
    <property type="entry name" value="serS"/>
    <property type="match status" value="1"/>
</dbReference>
<accession>K2P218</accession>
<dbReference type="PRINTS" id="PR00981">
    <property type="entry name" value="TRNASYNTHSER"/>
</dbReference>
<dbReference type="PATRIC" id="fig|555500.3.peg.1795"/>
<dbReference type="InterPro" id="IPR042103">
    <property type="entry name" value="SerRS_1_N_sf"/>
</dbReference>
<evidence type="ECO:0000256" key="13">
    <source>
        <dbReference type="ARBA" id="ARBA00048823"/>
    </source>
</evidence>
<proteinExistence type="inferred from homology"/>
<dbReference type="Gene3D" id="3.30.930.10">
    <property type="entry name" value="Bira Bifunctional Protein, Domain 2"/>
    <property type="match status" value="1"/>
</dbReference>
<dbReference type="STRING" id="555500.I215_08687"/>
<evidence type="ECO:0000256" key="8">
    <source>
        <dbReference type="ARBA" id="ARBA00022840"/>
    </source>
</evidence>
<dbReference type="GO" id="GO:0005524">
    <property type="term" value="F:ATP binding"/>
    <property type="evidence" value="ECO:0007669"/>
    <property type="project" value="UniProtKB-KW"/>
</dbReference>
<dbReference type="CDD" id="cd00770">
    <property type="entry name" value="SerRS_core"/>
    <property type="match status" value="1"/>
</dbReference>
<gene>
    <name evidence="18" type="ORF">I215_08687</name>
</gene>
<organism evidence="18 19">
    <name type="scientific">Galbibacter marinus</name>
    <dbReference type="NCBI Taxonomy" id="555500"/>
    <lineage>
        <taxon>Bacteria</taxon>
        <taxon>Pseudomonadati</taxon>
        <taxon>Bacteroidota</taxon>
        <taxon>Flavobacteriia</taxon>
        <taxon>Flavobacteriales</taxon>
        <taxon>Flavobacteriaceae</taxon>
        <taxon>Galbibacter</taxon>
    </lineage>
</organism>
<dbReference type="PROSITE" id="PS50862">
    <property type="entry name" value="AA_TRNA_LIGASE_II"/>
    <property type="match status" value="1"/>
</dbReference>
<dbReference type="EC" id="6.1.1.11" evidence="4 14"/>
<dbReference type="GO" id="GO:0004828">
    <property type="term" value="F:serine-tRNA ligase activity"/>
    <property type="evidence" value="ECO:0007669"/>
    <property type="project" value="UniProtKB-UniRule"/>
</dbReference>
<evidence type="ECO:0000256" key="16">
    <source>
        <dbReference type="PIRSR" id="PIRSR001529-2"/>
    </source>
</evidence>
<evidence type="ECO:0000256" key="6">
    <source>
        <dbReference type="ARBA" id="ARBA00022598"/>
    </source>
</evidence>
<evidence type="ECO:0000256" key="15">
    <source>
        <dbReference type="PIRSR" id="PIRSR001529-1"/>
    </source>
</evidence>
<name>K2P218_9FLAO</name>
<dbReference type="InterPro" id="IPR006195">
    <property type="entry name" value="aa-tRNA-synth_II"/>
</dbReference>
<dbReference type="Pfam" id="PF00587">
    <property type="entry name" value="tRNA-synt_2b"/>
    <property type="match status" value="1"/>
</dbReference>
<keyword evidence="6 18" id="KW-0436">Ligase</keyword>